<name>D5A982_PICSI</name>
<reference evidence="2" key="1">
    <citation type="submission" date="2010-04" db="EMBL/GenBank/DDBJ databases">
        <authorList>
            <person name="Reid K.E."/>
            <person name="Liao N."/>
            <person name="Chan S."/>
            <person name="Docking R."/>
            <person name="Taylor G."/>
            <person name="Moore R."/>
            <person name="Mayo M."/>
            <person name="Munro S."/>
            <person name="King J."/>
            <person name="Yanchuk A."/>
            <person name="Holt R."/>
            <person name="Jones S."/>
            <person name="Marra M."/>
            <person name="Ritland C.E."/>
            <person name="Ritland K."/>
            <person name="Bohlmann J."/>
        </authorList>
    </citation>
    <scope>NUCLEOTIDE SEQUENCE</scope>
    <source>
        <tissue evidence="2">Buds collected with no treatment. Collection October 2007</tissue>
    </source>
</reference>
<organism evidence="2">
    <name type="scientific">Picea sitchensis</name>
    <name type="common">Sitka spruce</name>
    <name type="synonym">Pinus sitchensis</name>
    <dbReference type="NCBI Taxonomy" id="3332"/>
    <lineage>
        <taxon>Eukaryota</taxon>
        <taxon>Viridiplantae</taxon>
        <taxon>Streptophyta</taxon>
        <taxon>Embryophyta</taxon>
        <taxon>Tracheophyta</taxon>
        <taxon>Spermatophyta</taxon>
        <taxon>Pinopsida</taxon>
        <taxon>Pinidae</taxon>
        <taxon>Conifers I</taxon>
        <taxon>Pinales</taxon>
        <taxon>Pinaceae</taxon>
        <taxon>Picea</taxon>
    </lineage>
</organism>
<dbReference type="AlphaFoldDB" id="D5A982"/>
<protein>
    <submittedName>
        <fullName evidence="2">Uncharacterized protein</fullName>
    </submittedName>
</protein>
<proteinExistence type="evidence at transcript level"/>
<feature type="compositionally biased region" description="Polar residues" evidence="1">
    <location>
        <begin position="153"/>
        <end position="162"/>
    </location>
</feature>
<evidence type="ECO:0000313" key="2">
    <source>
        <dbReference type="EMBL" id="ADE76101.1"/>
    </source>
</evidence>
<sequence>MGSEPTPWDHCRELFGLGDWNLGYFLHIFIMDNFEHKKFRKVLRIYLVTQANNRDLMLISTTLEEMERARKLHCDNVMAIILLHKQRINSLEVKCNKLCTFVAISQMEALSLASNNLDSGMHGLREDETVSEIRGPMNIQEQSPTHSDGKEISTGQCSTSVS</sequence>
<dbReference type="EMBL" id="BT122743">
    <property type="protein sequence ID" value="ADE76101.1"/>
    <property type="molecule type" value="mRNA"/>
</dbReference>
<accession>D5A982</accession>
<feature type="region of interest" description="Disordered" evidence="1">
    <location>
        <begin position="139"/>
        <end position="162"/>
    </location>
</feature>
<evidence type="ECO:0000256" key="1">
    <source>
        <dbReference type="SAM" id="MobiDB-lite"/>
    </source>
</evidence>